<evidence type="ECO:0000313" key="3">
    <source>
        <dbReference type="EnsemblPlants" id="PAC:32985777.CDS.1"/>
    </source>
</evidence>
<gene>
    <name evidence="2" type="ORF">PHYPA_020517</name>
</gene>
<feature type="transmembrane region" description="Helical" evidence="1">
    <location>
        <begin position="53"/>
        <end position="82"/>
    </location>
</feature>
<dbReference type="InParanoid" id="A0A2K1J7B7"/>
<evidence type="ECO:0000256" key="1">
    <source>
        <dbReference type="SAM" id="Phobius"/>
    </source>
</evidence>
<keyword evidence="1" id="KW-1133">Transmembrane helix</keyword>
<evidence type="ECO:0000313" key="4">
    <source>
        <dbReference type="Proteomes" id="UP000006727"/>
    </source>
</evidence>
<name>A0A2K1J7B7_PHYPA</name>
<dbReference type="AlphaFoldDB" id="A0A2K1J7B7"/>
<evidence type="ECO:0000313" key="2">
    <source>
        <dbReference type="EMBL" id="PNR37408.1"/>
    </source>
</evidence>
<keyword evidence="1" id="KW-0812">Transmembrane</keyword>
<dbReference type="Gramene" id="Pp3c16_5690V3.1">
    <property type="protein sequence ID" value="PAC:32985777.CDS.1"/>
    <property type="gene ID" value="Pp3c16_5690"/>
</dbReference>
<reference evidence="2 4" key="2">
    <citation type="journal article" date="2018" name="Plant J.">
        <title>The Physcomitrella patens chromosome-scale assembly reveals moss genome structure and evolution.</title>
        <authorList>
            <person name="Lang D."/>
            <person name="Ullrich K.K."/>
            <person name="Murat F."/>
            <person name="Fuchs J."/>
            <person name="Jenkins J."/>
            <person name="Haas F.B."/>
            <person name="Piednoel M."/>
            <person name="Gundlach H."/>
            <person name="Van Bel M."/>
            <person name="Meyberg R."/>
            <person name="Vives C."/>
            <person name="Morata J."/>
            <person name="Symeonidi A."/>
            <person name="Hiss M."/>
            <person name="Muchero W."/>
            <person name="Kamisugi Y."/>
            <person name="Saleh O."/>
            <person name="Blanc G."/>
            <person name="Decker E.L."/>
            <person name="van Gessel N."/>
            <person name="Grimwood J."/>
            <person name="Hayes R.D."/>
            <person name="Graham S.W."/>
            <person name="Gunter L.E."/>
            <person name="McDaniel S.F."/>
            <person name="Hoernstein S.N.W."/>
            <person name="Larsson A."/>
            <person name="Li F.W."/>
            <person name="Perroud P.F."/>
            <person name="Phillips J."/>
            <person name="Ranjan P."/>
            <person name="Rokshar D.S."/>
            <person name="Rothfels C.J."/>
            <person name="Schneider L."/>
            <person name="Shu S."/>
            <person name="Stevenson D.W."/>
            <person name="Thummler F."/>
            <person name="Tillich M."/>
            <person name="Villarreal Aguilar J.C."/>
            <person name="Widiez T."/>
            <person name="Wong G.K."/>
            <person name="Wymore A."/>
            <person name="Zhang Y."/>
            <person name="Zimmer A.D."/>
            <person name="Quatrano R.S."/>
            <person name="Mayer K.F.X."/>
            <person name="Goodstein D."/>
            <person name="Casacuberta J.M."/>
            <person name="Vandepoele K."/>
            <person name="Reski R."/>
            <person name="Cuming A.C."/>
            <person name="Tuskan G.A."/>
            <person name="Maumus F."/>
            <person name="Salse J."/>
            <person name="Schmutz J."/>
            <person name="Rensing S.A."/>
        </authorList>
    </citation>
    <scope>NUCLEOTIDE SEQUENCE [LARGE SCALE GENOMIC DNA]</scope>
    <source>
        <strain evidence="3 4">cv. Gransden 2004</strain>
    </source>
</reference>
<accession>A0A2K1J7B7</accession>
<protein>
    <submittedName>
        <fullName evidence="2 3">Uncharacterized protein</fullName>
    </submittedName>
</protein>
<sequence length="85" mass="10641">MDIRDIFAYNLLIFFPFIKHLSKKERVLNFLTLTTTYLNLMLEFFSHPKYYRFYFVSLILIFLKFLCIYIYIFWIPFFIGLYQIH</sequence>
<keyword evidence="4" id="KW-1185">Reference proteome</keyword>
<dbReference type="EnsemblPlants" id="Pp3c16_5690V3.1">
    <property type="protein sequence ID" value="PAC:32985777.CDS.1"/>
    <property type="gene ID" value="Pp3c16_5690"/>
</dbReference>
<reference evidence="3" key="3">
    <citation type="submission" date="2020-12" db="UniProtKB">
        <authorList>
            <consortium name="EnsemblPlants"/>
        </authorList>
    </citation>
    <scope>IDENTIFICATION</scope>
</reference>
<organism evidence="2">
    <name type="scientific">Physcomitrium patens</name>
    <name type="common">Spreading-leaved earth moss</name>
    <name type="synonym">Physcomitrella patens</name>
    <dbReference type="NCBI Taxonomy" id="3218"/>
    <lineage>
        <taxon>Eukaryota</taxon>
        <taxon>Viridiplantae</taxon>
        <taxon>Streptophyta</taxon>
        <taxon>Embryophyta</taxon>
        <taxon>Bryophyta</taxon>
        <taxon>Bryophytina</taxon>
        <taxon>Bryopsida</taxon>
        <taxon>Funariidae</taxon>
        <taxon>Funariales</taxon>
        <taxon>Funariaceae</taxon>
        <taxon>Physcomitrium</taxon>
    </lineage>
</organism>
<keyword evidence="1" id="KW-0472">Membrane</keyword>
<reference evidence="2 4" key="1">
    <citation type="journal article" date="2008" name="Science">
        <title>The Physcomitrella genome reveals evolutionary insights into the conquest of land by plants.</title>
        <authorList>
            <person name="Rensing S."/>
            <person name="Lang D."/>
            <person name="Zimmer A."/>
            <person name="Terry A."/>
            <person name="Salamov A."/>
            <person name="Shapiro H."/>
            <person name="Nishiyama T."/>
            <person name="Perroud P.-F."/>
            <person name="Lindquist E."/>
            <person name="Kamisugi Y."/>
            <person name="Tanahashi T."/>
            <person name="Sakakibara K."/>
            <person name="Fujita T."/>
            <person name="Oishi K."/>
            <person name="Shin-I T."/>
            <person name="Kuroki Y."/>
            <person name="Toyoda A."/>
            <person name="Suzuki Y."/>
            <person name="Hashimoto A."/>
            <person name="Yamaguchi K."/>
            <person name="Sugano A."/>
            <person name="Kohara Y."/>
            <person name="Fujiyama A."/>
            <person name="Anterola A."/>
            <person name="Aoki S."/>
            <person name="Ashton N."/>
            <person name="Barbazuk W.B."/>
            <person name="Barker E."/>
            <person name="Bennetzen J."/>
            <person name="Bezanilla M."/>
            <person name="Blankenship R."/>
            <person name="Cho S.H."/>
            <person name="Dutcher S."/>
            <person name="Estelle M."/>
            <person name="Fawcett J.A."/>
            <person name="Gundlach H."/>
            <person name="Hanada K."/>
            <person name="Heyl A."/>
            <person name="Hicks K.A."/>
            <person name="Hugh J."/>
            <person name="Lohr M."/>
            <person name="Mayer K."/>
            <person name="Melkozernov A."/>
            <person name="Murata T."/>
            <person name="Nelson D."/>
            <person name="Pils B."/>
            <person name="Prigge M."/>
            <person name="Reiss B."/>
            <person name="Renner T."/>
            <person name="Rombauts S."/>
            <person name="Rushton P."/>
            <person name="Sanderfoot A."/>
            <person name="Schween G."/>
            <person name="Shiu S.-H."/>
            <person name="Stueber K."/>
            <person name="Theodoulou F.L."/>
            <person name="Tu H."/>
            <person name="Van de Peer Y."/>
            <person name="Verrier P.J."/>
            <person name="Waters E."/>
            <person name="Wood A."/>
            <person name="Yang L."/>
            <person name="Cove D."/>
            <person name="Cuming A."/>
            <person name="Hasebe M."/>
            <person name="Lucas S."/>
            <person name="Mishler D.B."/>
            <person name="Reski R."/>
            <person name="Grigoriev I."/>
            <person name="Quatrano R.S."/>
            <person name="Boore J.L."/>
        </authorList>
    </citation>
    <scope>NUCLEOTIDE SEQUENCE [LARGE SCALE GENOMIC DNA]</scope>
    <source>
        <strain evidence="3 4">cv. Gransden 2004</strain>
    </source>
</reference>
<proteinExistence type="predicted"/>
<dbReference type="EMBL" id="ABEU02000016">
    <property type="protein sequence ID" value="PNR37408.1"/>
    <property type="molecule type" value="Genomic_DNA"/>
</dbReference>
<dbReference type="Proteomes" id="UP000006727">
    <property type="component" value="Chromosome 16"/>
</dbReference>
<feature type="transmembrane region" description="Helical" evidence="1">
    <location>
        <begin position="27"/>
        <end position="47"/>
    </location>
</feature>